<name>A0A561BGN7_9BURK</name>
<evidence type="ECO:0000313" key="2">
    <source>
        <dbReference type="EMBL" id="TWD78029.1"/>
    </source>
</evidence>
<protein>
    <submittedName>
        <fullName evidence="2">2-iminobutanoate/2-iminopropanoate deaminase</fullName>
    </submittedName>
</protein>
<feature type="signal peptide" evidence="1">
    <location>
        <begin position="1"/>
        <end position="23"/>
    </location>
</feature>
<evidence type="ECO:0000313" key="3">
    <source>
        <dbReference type="Proteomes" id="UP000319722"/>
    </source>
</evidence>
<dbReference type="SUPFAM" id="SSF55298">
    <property type="entry name" value="YjgF-like"/>
    <property type="match status" value="1"/>
</dbReference>
<dbReference type="GO" id="GO:0019239">
    <property type="term" value="F:deaminase activity"/>
    <property type="evidence" value="ECO:0007669"/>
    <property type="project" value="TreeGrafter"/>
</dbReference>
<gene>
    <name evidence="2" type="ORF">FB547_10884</name>
</gene>
<dbReference type="EMBL" id="VIVL01000008">
    <property type="protein sequence ID" value="TWD78029.1"/>
    <property type="molecule type" value="Genomic_DNA"/>
</dbReference>
<dbReference type="AlphaFoldDB" id="A0A561BGN7"/>
<dbReference type="RefSeq" id="WP_261380356.1">
    <property type="nucleotide sequence ID" value="NZ_VIVL01000008.1"/>
</dbReference>
<dbReference type="InterPro" id="IPR006175">
    <property type="entry name" value="YjgF/YER057c/UK114"/>
</dbReference>
<dbReference type="PANTHER" id="PTHR11803:SF44">
    <property type="entry name" value="RUTC FAMILY PROTEIN YJGH"/>
    <property type="match status" value="1"/>
</dbReference>
<evidence type="ECO:0000256" key="1">
    <source>
        <dbReference type="SAM" id="SignalP"/>
    </source>
</evidence>
<comment type="caution">
    <text evidence="2">The sequence shown here is derived from an EMBL/GenBank/DDBJ whole genome shotgun (WGS) entry which is preliminary data.</text>
</comment>
<dbReference type="PANTHER" id="PTHR11803">
    <property type="entry name" value="2-IMINOBUTANOATE/2-IMINOPROPANOATE DEAMINASE RIDA"/>
    <property type="match status" value="1"/>
</dbReference>
<reference evidence="2 3" key="1">
    <citation type="submission" date="2019-06" db="EMBL/GenBank/DDBJ databases">
        <title>Sorghum-associated microbial communities from plants grown in Nebraska, USA.</title>
        <authorList>
            <person name="Schachtman D."/>
        </authorList>
    </citation>
    <scope>NUCLEOTIDE SEQUENCE [LARGE SCALE GENOMIC DNA]</scope>
    <source>
        <strain evidence="2 3">T529</strain>
    </source>
</reference>
<dbReference type="InterPro" id="IPR035959">
    <property type="entry name" value="RutC-like_sf"/>
</dbReference>
<proteinExistence type="predicted"/>
<dbReference type="Proteomes" id="UP000319722">
    <property type="component" value="Unassembled WGS sequence"/>
</dbReference>
<dbReference type="Gene3D" id="3.30.1330.40">
    <property type="entry name" value="RutC-like"/>
    <property type="match status" value="1"/>
</dbReference>
<keyword evidence="1" id="KW-0732">Signal</keyword>
<accession>A0A561BGN7</accession>
<dbReference type="CDD" id="cd00448">
    <property type="entry name" value="YjgF_YER057c_UK114_family"/>
    <property type="match status" value="1"/>
</dbReference>
<sequence length="152" mass="16485">MKFRHALLATVCSSLFLTMTANAREYLKSEAGQPRGYSTAVATQGGKTLWISGQVGIRDEQGKSMAGDFEGQARVIFRAIDAAVKRAGGSMKDVVNITVYLTDPRLLEPLIPIRHEFWPEGNFPASTSITVHSLPFVGMMIEVSAIAVIGDK</sequence>
<organism evidence="2 3">
    <name type="scientific">Variovorax beijingensis</name>
    <dbReference type="NCBI Taxonomy" id="2496117"/>
    <lineage>
        <taxon>Bacteria</taxon>
        <taxon>Pseudomonadati</taxon>
        <taxon>Pseudomonadota</taxon>
        <taxon>Betaproteobacteria</taxon>
        <taxon>Burkholderiales</taxon>
        <taxon>Comamonadaceae</taxon>
        <taxon>Variovorax</taxon>
    </lineage>
</organism>
<dbReference type="Pfam" id="PF01042">
    <property type="entry name" value="Ribonuc_L-PSP"/>
    <property type="match status" value="1"/>
</dbReference>
<feature type="chain" id="PRO_5022175343" evidence="1">
    <location>
        <begin position="24"/>
        <end position="152"/>
    </location>
</feature>
<dbReference type="GO" id="GO:0005829">
    <property type="term" value="C:cytosol"/>
    <property type="evidence" value="ECO:0007669"/>
    <property type="project" value="TreeGrafter"/>
</dbReference>